<dbReference type="GO" id="GO:0000049">
    <property type="term" value="F:tRNA binding"/>
    <property type="evidence" value="ECO:0007669"/>
    <property type="project" value="UniProtKB-KW"/>
</dbReference>
<dbReference type="InterPro" id="IPR002314">
    <property type="entry name" value="aa-tRNA-synt_IIb"/>
</dbReference>
<evidence type="ECO:0000259" key="14">
    <source>
        <dbReference type="PROSITE" id="PS50862"/>
    </source>
</evidence>
<comment type="subunit">
    <text evidence="13">Homodimer.</text>
</comment>
<dbReference type="Proteomes" id="UP000001732">
    <property type="component" value="Chromosome"/>
</dbReference>
<keyword evidence="4 13" id="KW-0436">Ligase</keyword>
<evidence type="ECO:0000313" key="15">
    <source>
        <dbReference type="EMBL" id="ACI18166.1"/>
    </source>
</evidence>
<name>B5Y8S0_COPPD</name>
<dbReference type="CDD" id="cd00860">
    <property type="entry name" value="ThrRS_anticodon"/>
    <property type="match status" value="1"/>
</dbReference>
<dbReference type="Pfam" id="PF03129">
    <property type="entry name" value="HGTP_anticodon"/>
    <property type="match status" value="1"/>
</dbReference>
<evidence type="ECO:0000256" key="1">
    <source>
        <dbReference type="ARBA" id="ARBA00008226"/>
    </source>
</evidence>
<dbReference type="Gene3D" id="3.30.930.10">
    <property type="entry name" value="Bira Bifunctional Protein, Domain 2"/>
    <property type="match status" value="1"/>
</dbReference>
<evidence type="ECO:0000256" key="10">
    <source>
        <dbReference type="ARBA" id="ARBA00022917"/>
    </source>
</evidence>
<dbReference type="InterPro" id="IPR045864">
    <property type="entry name" value="aa-tRNA-synth_II/BPL/LPL"/>
</dbReference>
<proteinExistence type="inferred from homology"/>
<dbReference type="SUPFAM" id="SSF52954">
    <property type="entry name" value="Class II aaRS ABD-related"/>
    <property type="match status" value="1"/>
</dbReference>
<reference evidence="15 16" key="2">
    <citation type="journal article" date="2014" name="Genome Announc.">
        <title>Complete Genome Sequence of Coprothermobacter proteolyticus DSM 5265.</title>
        <authorList>
            <person name="Alexiev A."/>
            <person name="Coil D.A."/>
            <person name="Badger J.H."/>
            <person name="Enticknap J."/>
            <person name="Ward N."/>
            <person name="Robb F.T."/>
            <person name="Eisen J.A."/>
        </authorList>
    </citation>
    <scope>NUCLEOTIDE SEQUENCE [LARGE SCALE GENOMIC DNA]</scope>
    <source>
        <strain evidence="16">ATCC 35245 / DSM 5265 / OCM 4 / BT</strain>
    </source>
</reference>
<comment type="caution">
    <text evidence="13">Lacks conserved residue(s) required for the propagation of feature annotation.</text>
</comment>
<dbReference type="HAMAP" id="MF_00184">
    <property type="entry name" value="Thr_tRNA_synth"/>
    <property type="match status" value="1"/>
</dbReference>
<dbReference type="GO" id="GO:0046872">
    <property type="term" value="F:metal ion binding"/>
    <property type="evidence" value="ECO:0007669"/>
    <property type="project" value="UniProtKB-KW"/>
</dbReference>
<comment type="similarity">
    <text evidence="1 13">Belongs to the class-II aminoacyl-tRNA synthetase family.</text>
</comment>
<dbReference type="InterPro" id="IPR002320">
    <property type="entry name" value="Thr-tRNA-ligase_IIa"/>
</dbReference>
<organism evidence="15 16">
    <name type="scientific">Coprothermobacter proteolyticus (strain ATCC 35245 / DSM 5265 / OCM 4 / BT)</name>
    <dbReference type="NCBI Taxonomy" id="309798"/>
    <lineage>
        <taxon>Bacteria</taxon>
        <taxon>Pseudomonadati</taxon>
        <taxon>Coprothermobacterota</taxon>
        <taxon>Coprothermobacteria</taxon>
        <taxon>Coprothermobacterales</taxon>
        <taxon>Coprothermobacteraceae</taxon>
        <taxon>Coprothermobacter</taxon>
    </lineage>
</organism>
<evidence type="ECO:0000256" key="9">
    <source>
        <dbReference type="ARBA" id="ARBA00022884"/>
    </source>
</evidence>
<dbReference type="SMART" id="SM00863">
    <property type="entry name" value="tRNA_SAD"/>
    <property type="match status" value="1"/>
</dbReference>
<feature type="binding site" evidence="13">
    <location>
        <position position="376"/>
    </location>
    <ligand>
        <name>Zn(2+)</name>
        <dbReference type="ChEBI" id="CHEBI:29105"/>
        <note>catalytic</note>
    </ligand>
</feature>
<evidence type="ECO:0000256" key="7">
    <source>
        <dbReference type="ARBA" id="ARBA00022833"/>
    </source>
</evidence>
<dbReference type="EMBL" id="CP001145">
    <property type="protein sequence ID" value="ACI18166.1"/>
    <property type="molecule type" value="Genomic_DNA"/>
</dbReference>
<dbReference type="RefSeq" id="WP_012544816.1">
    <property type="nucleotide sequence ID" value="NC_011295.1"/>
</dbReference>
<dbReference type="FunFam" id="3.30.54.20:FF:000002">
    <property type="entry name" value="Threonine--tRNA ligase"/>
    <property type="match status" value="1"/>
</dbReference>
<dbReference type="OrthoDB" id="9802304at2"/>
<gene>
    <name evidence="13 15" type="primary">thrS</name>
    <name evidence="15" type="ordered locus">COPRO5265_0829</name>
</gene>
<keyword evidence="3 13" id="KW-0820">tRNA-binding</keyword>
<dbReference type="PANTHER" id="PTHR11451">
    <property type="entry name" value="THREONINE-TRNA LIGASE"/>
    <property type="match status" value="1"/>
</dbReference>
<evidence type="ECO:0000256" key="8">
    <source>
        <dbReference type="ARBA" id="ARBA00022840"/>
    </source>
</evidence>
<dbReference type="GO" id="GO:0006435">
    <property type="term" value="P:threonyl-tRNA aminoacylation"/>
    <property type="evidence" value="ECO:0007669"/>
    <property type="project" value="UniProtKB-UniRule"/>
</dbReference>
<comment type="subcellular location">
    <subcellularLocation>
        <location evidence="13">Cytoplasm</location>
    </subcellularLocation>
</comment>
<dbReference type="CDD" id="cd00771">
    <property type="entry name" value="ThrRS_core"/>
    <property type="match status" value="1"/>
</dbReference>
<accession>B5Y8S0</accession>
<protein>
    <recommendedName>
        <fullName evidence="13">Threonine--tRNA ligase</fullName>
        <ecNumber evidence="13">6.1.1.3</ecNumber>
    </recommendedName>
    <alternativeName>
        <fullName evidence="13">Threonyl-tRNA synthetase</fullName>
        <shortName evidence="13">ThrRS</shortName>
    </alternativeName>
</protein>
<dbReference type="InterPro" id="IPR004154">
    <property type="entry name" value="Anticodon-bd"/>
</dbReference>
<keyword evidence="7 13" id="KW-0862">Zinc</keyword>
<dbReference type="GO" id="GO:0005737">
    <property type="term" value="C:cytoplasm"/>
    <property type="evidence" value="ECO:0007669"/>
    <property type="project" value="UniProtKB-SubCell"/>
</dbReference>
<dbReference type="NCBIfam" id="TIGR00418">
    <property type="entry name" value="thrS"/>
    <property type="match status" value="1"/>
</dbReference>
<feature type="binding site" evidence="13">
    <location>
        <position position="506"/>
    </location>
    <ligand>
        <name>Zn(2+)</name>
        <dbReference type="ChEBI" id="CHEBI:29105"/>
        <note>catalytic</note>
    </ligand>
</feature>
<keyword evidence="11 13" id="KW-0030">Aminoacyl-tRNA synthetase</keyword>
<dbReference type="GO" id="GO:0005524">
    <property type="term" value="F:ATP binding"/>
    <property type="evidence" value="ECO:0007669"/>
    <property type="project" value="UniProtKB-UniRule"/>
</dbReference>
<comment type="catalytic activity">
    <reaction evidence="12 13">
        <text>tRNA(Thr) + L-threonine + ATP = L-threonyl-tRNA(Thr) + AMP + diphosphate + H(+)</text>
        <dbReference type="Rhea" id="RHEA:24624"/>
        <dbReference type="Rhea" id="RHEA-COMP:9670"/>
        <dbReference type="Rhea" id="RHEA-COMP:9704"/>
        <dbReference type="ChEBI" id="CHEBI:15378"/>
        <dbReference type="ChEBI" id="CHEBI:30616"/>
        <dbReference type="ChEBI" id="CHEBI:33019"/>
        <dbReference type="ChEBI" id="CHEBI:57926"/>
        <dbReference type="ChEBI" id="CHEBI:78442"/>
        <dbReference type="ChEBI" id="CHEBI:78534"/>
        <dbReference type="ChEBI" id="CHEBI:456215"/>
        <dbReference type="EC" id="6.1.1.3"/>
    </reaction>
</comment>
<dbReference type="eggNOG" id="COG0441">
    <property type="taxonomic scope" value="Bacteria"/>
</dbReference>
<dbReference type="InterPro" id="IPR036621">
    <property type="entry name" value="Anticodon-bd_dom_sf"/>
</dbReference>
<dbReference type="Pfam" id="PF07973">
    <property type="entry name" value="tRNA_SAD"/>
    <property type="match status" value="1"/>
</dbReference>
<dbReference type="PANTHER" id="PTHR11451:SF44">
    <property type="entry name" value="THREONINE--TRNA LIGASE, CHLOROPLASTIC_MITOCHONDRIAL 2"/>
    <property type="match status" value="1"/>
</dbReference>
<evidence type="ECO:0000256" key="11">
    <source>
        <dbReference type="ARBA" id="ARBA00023146"/>
    </source>
</evidence>
<dbReference type="KEGG" id="cpo:COPRO5265_0829"/>
<dbReference type="Gene3D" id="3.30.980.10">
    <property type="entry name" value="Threonyl-trna Synthetase, Chain A, domain 2"/>
    <property type="match status" value="1"/>
</dbReference>
<evidence type="ECO:0000256" key="6">
    <source>
        <dbReference type="ARBA" id="ARBA00022741"/>
    </source>
</evidence>
<dbReference type="InterPro" id="IPR033728">
    <property type="entry name" value="ThrRS_core"/>
</dbReference>
<dbReference type="STRING" id="309798.COPRO5265_0829"/>
<keyword evidence="9 13" id="KW-0694">RNA-binding</keyword>
<evidence type="ECO:0000256" key="13">
    <source>
        <dbReference type="HAMAP-Rule" id="MF_00184"/>
    </source>
</evidence>
<dbReference type="HOGENOM" id="CLU_008554_0_1_9"/>
<dbReference type="SUPFAM" id="SSF55681">
    <property type="entry name" value="Class II aaRS and biotin synthetases"/>
    <property type="match status" value="1"/>
</dbReference>
<dbReference type="SUPFAM" id="SSF55186">
    <property type="entry name" value="ThrRS/AlaRS common domain"/>
    <property type="match status" value="1"/>
</dbReference>
<feature type="domain" description="Aminoacyl-transfer RNA synthetases class-II family profile" evidence="14">
    <location>
        <begin position="232"/>
        <end position="529"/>
    </location>
</feature>
<evidence type="ECO:0000256" key="4">
    <source>
        <dbReference type="ARBA" id="ARBA00022598"/>
    </source>
</evidence>
<evidence type="ECO:0000256" key="3">
    <source>
        <dbReference type="ARBA" id="ARBA00022555"/>
    </source>
</evidence>
<dbReference type="InterPro" id="IPR047246">
    <property type="entry name" value="ThrRS_anticodon"/>
</dbReference>
<dbReference type="EC" id="6.1.1.3" evidence="13"/>
<dbReference type="InterPro" id="IPR006195">
    <property type="entry name" value="aa-tRNA-synth_II"/>
</dbReference>
<dbReference type="PROSITE" id="PS50862">
    <property type="entry name" value="AA_TRNA_LIGASE_II"/>
    <property type="match status" value="1"/>
</dbReference>
<keyword evidence="16" id="KW-1185">Reference proteome</keyword>
<dbReference type="GO" id="GO:0004829">
    <property type="term" value="F:threonine-tRNA ligase activity"/>
    <property type="evidence" value="ECO:0007669"/>
    <property type="project" value="UniProtKB-UniRule"/>
</dbReference>
<dbReference type="Pfam" id="PF00587">
    <property type="entry name" value="tRNA-synt_2b"/>
    <property type="match status" value="1"/>
</dbReference>
<keyword evidence="2 13" id="KW-0963">Cytoplasm</keyword>
<keyword evidence="10 13" id="KW-0648">Protein biosynthesis</keyword>
<sequence>MDSVKINVNPGETYKVKDLISKADVDAFGIITRGLLFTADESATVGEDGVEFISKEEALSVLRHSASHLMAQAVKNLFPGTKLGIGPAIENGFYYDMLIPEGLTEADLTRIEEEMVRLSKESLPVERQVMTKEDAKKLFQSLNEPFKVELIEEIEGDYVTVYRQGEFVDLCRGPHVNNTGLIKHFKLLSISGAYWRGDENREQLTRIYGTCFWTSDELEEFLHNLEEAERRDHRKLGKQLDLFSINEDIGPGLILWHPNGAVIRKEIEDFWRQSHIDNGYQLVYTPHVARTKLWEISGHLSFYKENMFPSMELENQSYLVKPMNCPFHVQIYKTKTRSYKELPIRFAELGTVYRFERSGVLHGLLRVRGFTQDDAHIFCAREQVEEEVEKVLDMALGIYRLFGFEDLRIELSVRDPKNKDKYVGDDDVWELAESALSGALKARDLDFTVAEGEAKFYGPAIDIKVKDALGRYWQGPTIQVDFNLPRRFNMKYTGQDGLEHEPVMIHRALLGSLERFFALLIEQYSGWFPLWVAPEQVRILPITEDQMQYAQSVAEGLKEFRVKLDTDTGSKLGYRIRRGQTEKVPYMLVVGSKEVESGVVSVRHGVKGDLGQMSLDEFKSMIKEEIENKVHL</sequence>
<evidence type="ECO:0000313" key="16">
    <source>
        <dbReference type="Proteomes" id="UP000001732"/>
    </source>
</evidence>
<reference evidence="16" key="1">
    <citation type="submission" date="2008-08" db="EMBL/GenBank/DDBJ databases">
        <title>The complete genome sequence of Coprothermobacter proteolyticus strain ATCC 5245 / DSM 5265 / BT.</title>
        <authorList>
            <person name="Dodson R.J."/>
            <person name="Durkin A.S."/>
            <person name="Wu M."/>
            <person name="Eisen J."/>
            <person name="Sutton G."/>
        </authorList>
    </citation>
    <scope>NUCLEOTIDE SEQUENCE [LARGE SCALE GENOMIC DNA]</scope>
    <source>
        <strain evidence="16">ATCC 35245 / DSM 5265 / OCM 4 / BT</strain>
    </source>
</reference>
<dbReference type="InterPro" id="IPR018163">
    <property type="entry name" value="Thr/Ala-tRNA-synth_IIc_edit"/>
</dbReference>
<dbReference type="FunFam" id="3.30.980.10:FF:000005">
    <property type="entry name" value="Threonyl-tRNA synthetase, mitochondrial"/>
    <property type="match status" value="1"/>
</dbReference>
<evidence type="ECO:0000256" key="2">
    <source>
        <dbReference type="ARBA" id="ARBA00022490"/>
    </source>
</evidence>
<dbReference type="Gene3D" id="3.30.54.20">
    <property type="match status" value="1"/>
</dbReference>
<keyword evidence="5 13" id="KW-0479">Metal-binding</keyword>
<comment type="cofactor">
    <cofactor evidence="13">
        <name>Zn(2+)</name>
        <dbReference type="ChEBI" id="CHEBI:29105"/>
    </cofactor>
    <text evidence="13">Binds 1 zinc ion per subunit.</text>
</comment>
<evidence type="ECO:0000256" key="5">
    <source>
        <dbReference type="ARBA" id="ARBA00022723"/>
    </source>
</evidence>
<dbReference type="AlphaFoldDB" id="B5Y8S0"/>
<dbReference type="InterPro" id="IPR012947">
    <property type="entry name" value="tRNA_SAD"/>
</dbReference>
<dbReference type="FunFam" id="3.40.50.800:FF:000001">
    <property type="entry name" value="Threonine--tRNA ligase"/>
    <property type="match status" value="1"/>
</dbReference>
<evidence type="ECO:0000256" key="12">
    <source>
        <dbReference type="ARBA" id="ARBA00049515"/>
    </source>
</evidence>
<dbReference type="PRINTS" id="PR01047">
    <property type="entry name" value="TRNASYNTHTHR"/>
</dbReference>
<keyword evidence="8 13" id="KW-0067">ATP-binding</keyword>
<dbReference type="FunFam" id="3.30.930.10:FF:000002">
    <property type="entry name" value="Threonine--tRNA ligase"/>
    <property type="match status" value="1"/>
</dbReference>
<keyword evidence="6 13" id="KW-0547">Nucleotide-binding</keyword>
<feature type="binding site" evidence="13">
    <location>
        <position position="325"/>
    </location>
    <ligand>
        <name>Zn(2+)</name>
        <dbReference type="ChEBI" id="CHEBI:29105"/>
        <note>catalytic</note>
    </ligand>
</feature>
<dbReference type="Gene3D" id="3.40.50.800">
    <property type="entry name" value="Anticodon-binding domain"/>
    <property type="match status" value="1"/>
</dbReference>